<evidence type="ECO:0000259" key="15">
    <source>
        <dbReference type="PROSITE" id="PS51083"/>
    </source>
</evidence>
<evidence type="ECO:0000256" key="4">
    <source>
        <dbReference type="ARBA" id="ARBA00022723"/>
    </source>
</evidence>
<keyword evidence="2" id="KW-0690">Ribosome biogenesis</keyword>
<dbReference type="PANTHER" id="PTHR13483:SF3">
    <property type="entry name" value="BOX C_D SNORNA PROTEIN 1"/>
    <property type="match status" value="1"/>
</dbReference>
<dbReference type="InterPro" id="IPR007529">
    <property type="entry name" value="Znf_HIT"/>
</dbReference>
<comment type="caution">
    <text evidence="16">The sequence shown here is derived from an EMBL/GenBank/DDBJ whole genome shotgun (WGS) entry which is preliminary data.</text>
</comment>
<feature type="compositionally biased region" description="Basic and acidic residues" evidence="14">
    <location>
        <begin position="463"/>
        <end position="483"/>
    </location>
</feature>
<evidence type="ECO:0000313" key="17">
    <source>
        <dbReference type="Proteomes" id="UP001239994"/>
    </source>
</evidence>
<feature type="region of interest" description="Disordered" evidence="14">
    <location>
        <begin position="16"/>
        <end position="35"/>
    </location>
</feature>
<evidence type="ECO:0000256" key="1">
    <source>
        <dbReference type="ARBA" id="ARBA00022499"/>
    </source>
</evidence>
<protein>
    <recommendedName>
        <fullName evidence="11">Box C/D snoRNA protein 1</fullName>
    </recommendedName>
    <alternativeName>
        <fullName evidence="12">Zinc finger HIT domain-containing protein 6</fullName>
    </alternativeName>
</protein>
<feature type="compositionally biased region" description="Polar residues" evidence="14">
    <location>
        <begin position="616"/>
        <end position="629"/>
    </location>
</feature>
<feature type="non-terminal residue" evidence="16">
    <location>
        <position position="1"/>
    </location>
</feature>
<comment type="function">
    <text evidence="8">Required for box C/D snoRNAs accumulation involved in snoRNA processing, snoRNA transport to the nucleolus and ribosome biogenesis.</text>
</comment>
<keyword evidence="6" id="KW-0862">Zinc</keyword>
<dbReference type="FunFam" id="3.30.60.190:FF:000001">
    <property type="entry name" value="box C/D snoRNA protein 1"/>
    <property type="match status" value="1"/>
</dbReference>
<accession>A0AAD9E6D8</accession>
<organism evidence="16 17">
    <name type="scientific">Electrophorus voltai</name>
    <dbReference type="NCBI Taxonomy" id="2609070"/>
    <lineage>
        <taxon>Eukaryota</taxon>
        <taxon>Metazoa</taxon>
        <taxon>Chordata</taxon>
        <taxon>Craniata</taxon>
        <taxon>Vertebrata</taxon>
        <taxon>Euteleostomi</taxon>
        <taxon>Actinopterygii</taxon>
        <taxon>Neopterygii</taxon>
        <taxon>Teleostei</taxon>
        <taxon>Ostariophysi</taxon>
        <taxon>Gymnotiformes</taxon>
        <taxon>Gymnotoidei</taxon>
        <taxon>Gymnotidae</taxon>
        <taxon>Electrophorus</taxon>
    </lineage>
</organism>
<dbReference type="EMBL" id="JAROKS010000005">
    <property type="protein sequence ID" value="KAK1803777.1"/>
    <property type="molecule type" value="Genomic_DNA"/>
</dbReference>
<evidence type="ECO:0000256" key="7">
    <source>
        <dbReference type="ARBA" id="ARBA00022843"/>
    </source>
</evidence>
<dbReference type="InterPro" id="IPR057721">
    <property type="entry name" value="BCD1_alpha/beta"/>
</dbReference>
<dbReference type="Pfam" id="PF25790">
    <property type="entry name" value="BCD1"/>
    <property type="match status" value="1"/>
</dbReference>
<evidence type="ECO:0000256" key="13">
    <source>
        <dbReference type="PROSITE-ProRule" id="PRU00453"/>
    </source>
</evidence>
<evidence type="ECO:0000256" key="9">
    <source>
        <dbReference type="ARBA" id="ARBA00049654"/>
    </source>
</evidence>
<evidence type="ECO:0000256" key="8">
    <source>
        <dbReference type="ARBA" id="ARBA00049598"/>
    </source>
</evidence>
<feature type="region of interest" description="Disordered" evidence="14">
    <location>
        <begin position="438"/>
        <end position="500"/>
    </location>
</feature>
<dbReference type="GO" id="GO:0008270">
    <property type="term" value="F:zinc ion binding"/>
    <property type="evidence" value="ECO:0007669"/>
    <property type="project" value="UniProtKB-UniRule"/>
</dbReference>
<name>A0AAD9E6D8_9TELE</name>
<sequence>MLGNAKSAGGTLPVMENALVRHDSPQHRRGQKRKMSLTRVTVDLHSCDTCDGQEAKYRCPSCLKYSCSLACVKQHKLVIGCSGVRDQTAFVPLAQFEEINLLNDYRFLEETARVADMPRRDALLHGPPHHVRLAMARKSARMAKVTLKLLPKSFSRHRENTTFYSKAFPRREQVWAGTRAFRALPSSIPLAWKLLDYRHFLPSRVGSAAFPIDVRGSGYPIYAELLRTEAVLAPEAALPPVQGRVHRQGAGRSSPPGRPRRLRPPHRVRPSETSKASFSVSGAVCPLYITHMSTGCEIRCSPVCLNSPVSSSDAPYRAESSYSTLLLSERRSVPVCGSVQGVLPGPVFLARDATGGGDWLLSLFGGSLELICGLASMAGFVGLLLPLAASSVILWYHELDVNKSLRENMRYKTVLEYPEVHVVLKGHLEEYLTRFPGRSRTMDQSDSHRGSISVPMAPGAPPPREDRTVGTHAETELEEGEIRSDEEDEKDEHEHHGYGAGGVYQNVTVETDIGLPHDVKEKKMDDFKYSAIAEDQSVTMETQDQDSDVDDRVAADNDQSVTMETGVFPSSSHYVHLVDGDIGHLVDVDSLGNPIVQNVEDRPLLVEVGGKDQQDETGSTAIEETNGSVGTPDRPPGVDQRDTTGSAVIEETNVSVGTPNRPPVVDHRDTTGSAVIADTN</sequence>
<feature type="region of interest" description="Disordered" evidence="14">
    <location>
        <begin position="242"/>
        <end position="275"/>
    </location>
</feature>
<evidence type="ECO:0000256" key="14">
    <source>
        <dbReference type="SAM" id="MobiDB-lite"/>
    </source>
</evidence>
<dbReference type="GO" id="GO:0000492">
    <property type="term" value="P:box C/D snoRNP assembly"/>
    <property type="evidence" value="ECO:0007669"/>
    <property type="project" value="TreeGrafter"/>
</dbReference>
<dbReference type="GO" id="GO:0048254">
    <property type="term" value="P:snoRNA localization"/>
    <property type="evidence" value="ECO:0007669"/>
    <property type="project" value="TreeGrafter"/>
</dbReference>
<evidence type="ECO:0000256" key="2">
    <source>
        <dbReference type="ARBA" id="ARBA00022517"/>
    </source>
</evidence>
<dbReference type="Pfam" id="PF04438">
    <property type="entry name" value="zf-HIT"/>
    <property type="match status" value="1"/>
</dbReference>
<proteinExistence type="inferred from homology"/>
<keyword evidence="1" id="KW-1017">Isopeptide bond</keyword>
<keyword evidence="4" id="KW-0479">Metal-binding</keyword>
<dbReference type="AlphaFoldDB" id="A0AAD9E6D8"/>
<dbReference type="GO" id="GO:0070761">
    <property type="term" value="C:pre-snoRNP complex"/>
    <property type="evidence" value="ECO:0007669"/>
    <property type="project" value="TreeGrafter"/>
</dbReference>
<keyword evidence="5 13" id="KW-0863">Zinc-finger</keyword>
<comment type="subunit">
    <text evidence="10">Interacts with FBL, SNU13, NOP58, NUFIP1, RUVBL1, RUVBL2 and TAF9. Interacts (via HIT-type zinc finger) with the RUVBL1/RUVBL2 complex in the presence of ADP.</text>
</comment>
<evidence type="ECO:0000256" key="3">
    <source>
        <dbReference type="ARBA" id="ARBA00022553"/>
    </source>
</evidence>
<dbReference type="GO" id="GO:0005634">
    <property type="term" value="C:nucleus"/>
    <property type="evidence" value="ECO:0007669"/>
    <property type="project" value="TreeGrafter"/>
</dbReference>
<evidence type="ECO:0000256" key="10">
    <source>
        <dbReference type="ARBA" id="ARBA00061949"/>
    </source>
</evidence>
<gene>
    <name evidence="16" type="ORF">P4O66_020794</name>
</gene>
<dbReference type="PROSITE" id="PS51083">
    <property type="entry name" value="ZF_HIT"/>
    <property type="match status" value="1"/>
</dbReference>
<keyword evidence="17" id="KW-1185">Reference proteome</keyword>
<dbReference type="InterPro" id="IPR051639">
    <property type="entry name" value="BCD1"/>
</dbReference>
<dbReference type="Gene3D" id="3.30.60.190">
    <property type="match status" value="1"/>
</dbReference>
<keyword evidence="7" id="KW-0832">Ubl conjugation</keyword>
<dbReference type="CDD" id="cd23023">
    <property type="entry name" value="zf-HIT_BCD1"/>
    <property type="match status" value="1"/>
</dbReference>
<feature type="region of interest" description="Disordered" evidence="14">
    <location>
        <begin position="609"/>
        <end position="680"/>
    </location>
</feature>
<reference evidence="16" key="1">
    <citation type="submission" date="2023-03" db="EMBL/GenBank/DDBJ databases">
        <title>Electrophorus voltai genome.</title>
        <authorList>
            <person name="Bian C."/>
        </authorList>
    </citation>
    <scope>NUCLEOTIDE SEQUENCE</scope>
    <source>
        <strain evidence="16">CB-2022</strain>
        <tissue evidence="16">Muscle</tissue>
    </source>
</reference>
<dbReference type="GO" id="GO:0000463">
    <property type="term" value="P:maturation of LSU-rRNA from tricistronic rRNA transcript (SSU-rRNA, 5.8S rRNA, LSU-rRNA)"/>
    <property type="evidence" value="ECO:0007669"/>
    <property type="project" value="TreeGrafter"/>
</dbReference>
<evidence type="ECO:0000256" key="11">
    <source>
        <dbReference type="ARBA" id="ARBA00068630"/>
    </source>
</evidence>
<feature type="domain" description="HIT-type" evidence="15">
    <location>
        <begin position="47"/>
        <end position="81"/>
    </location>
</feature>
<feature type="compositionally biased region" description="Basic residues" evidence="14">
    <location>
        <begin position="258"/>
        <end position="268"/>
    </location>
</feature>
<keyword evidence="3" id="KW-0597">Phosphoprotein</keyword>
<dbReference type="Proteomes" id="UP001239994">
    <property type="component" value="Unassembled WGS sequence"/>
</dbReference>
<comment type="similarity">
    <text evidence="9">Belongs to the BCD1 family.</text>
</comment>
<dbReference type="SUPFAM" id="SSF144232">
    <property type="entry name" value="HIT/MYND zinc finger-like"/>
    <property type="match status" value="1"/>
</dbReference>
<dbReference type="PANTHER" id="PTHR13483">
    <property type="entry name" value="BOX C_D SNORNA PROTEIN 1-RELATED"/>
    <property type="match status" value="1"/>
</dbReference>
<evidence type="ECO:0000313" key="16">
    <source>
        <dbReference type="EMBL" id="KAK1803777.1"/>
    </source>
</evidence>
<evidence type="ECO:0000256" key="6">
    <source>
        <dbReference type="ARBA" id="ARBA00022833"/>
    </source>
</evidence>
<feature type="compositionally biased region" description="Basic and acidic residues" evidence="14">
    <location>
        <begin position="440"/>
        <end position="449"/>
    </location>
</feature>
<evidence type="ECO:0000256" key="5">
    <source>
        <dbReference type="ARBA" id="ARBA00022771"/>
    </source>
</evidence>
<evidence type="ECO:0000256" key="12">
    <source>
        <dbReference type="ARBA" id="ARBA00077531"/>
    </source>
</evidence>